<feature type="signal peptide" evidence="1">
    <location>
        <begin position="1"/>
        <end position="21"/>
    </location>
</feature>
<evidence type="ECO:0000313" key="2">
    <source>
        <dbReference type="EMBL" id="MEF7615242.1"/>
    </source>
</evidence>
<evidence type="ECO:0000313" key="3">
    <source>
        <dbReference type="Proteomes" id="UP001336250"/>
    </source>
</evidence>
<sequence>MNLKKLWRGAFAIGAAAVLSACGGGQVDEFEPSRLLAFGDEMSIIVPADTTGAGGVALKKGSKYSVNFVDSDGALNCRTYPLWTQYVASGFGFTFEGCKSGTEEAKALVLATANAKVADFEAQINGASALTSKDLATVMVGTHDVKELYERLRDGGGTVTRAQVIEEAQARGKQWGELINKLAKAGPRVVVSTIPDLGLSPYAKAEKAEALLSELVKEYNLAMRLALIQDGRLIGLVFGELETQEMVKYDGNYGLDNVTEAICADTAVLPNCSNKTLKSGIAEDKVDNYLWADSFRPGTEFHERMGDLAEYRAKNNPF</sequence>
<evidence type="ECO:0000256" key="1">
    <source>
        <dbReference type="SAM" id="SignalP"/>
    </source>
</evidence>
<dbReference type="SUPFAM" id="SSF52266">
    <property type="entry name" value="SGNH hydrolase"/>
    <property type="match status" value="1"/>
</dbReference>
<keyword evidence="1" id="KW-0732">Signal</keyword>
<organism evidence="2 3">
    <name type="scientific">Aquincola agrisoli</name>
    <dbReference type="NCBI Taxonomy" id="3119538"/>
    <lineage>
        <taxon>Bacteria</taxon>
        <taxon>Pseudomonadati</taxon>
        <taxon>Pseudomonadota</taxon>
        <taxon>Betaproteobacteria</taxon>
        <taxon>Burkholderiales</taxon>
        <taxon>Sphaerotilaceae</taxon>
        <taxon>Aquincola</taxon>
    </lineage>
</organism>
<protein>
    <submittedName>
        <fullName evidence="2">SGNH/GDSL hydrolase family protein</fullName>
    </submittedName>
</protein>
<feature type="chain" id="PRO_5043611839" evidence="1">
    <location>
        <begin position="22"/>
        <end position="318"/>
    </location>
</feature>
<dbReference type="PROSITE" id="PS51257">
    <property type="entry name" value="PROKAR_LIPOPROTEIN"/>
    <property type="match status" value="1"/>
</dbReference>
<proteinExistence type="predicted"/>
<dbReference type="AlphaFoldDB" id="A0AAW9QIN1"/>
<dbReference type="Pfam" id="PF00657">
    <property type="entry name" value="Lipase_GDSL"/>
    <property type="match status" value="1"/>
</dbReference>
<accession>A0AAW9QIN1</accession>
<comment type="caution">
    <text evidence="2">The sequence shown here is derived from an EMBL/GenBank/DDBJ whole genome shotgun (WGS) entry which is preliminary data.</text>
</comment>
<dbReference type="InterPro" id="IPR001087">
    <property type="entry name" value="GDSL"/>
</dbReference>
<dbReference type="RefSeq" id="WP_332290412.1">
    <property type="nucleotide sequence ID" value="NZ_JAZIBG010000028.1"/>
</dbReference>
<dbReference type="GO" id="GO:0016788">
    <property type="term" value="F:hydrolase activity, acting on ester bonds"/>
    <property type="evidence" value="ECO:0007669"/>
    <property type="project" value="InterPro"/>
</dbReference>
<dbReference type="InterPro" id="IPR036514">
    <property type="entry name" value="SGNH_hydro_sf"/>
</dbReference>
<dbReference type="EMBL" id="JAZIBG010000028">
    <property type="protein sequence ID" value="MEF7615242.1"/>
    <property type="molecule type" value="Genomic_DNA"/>
</dbReference>
<keyword evidence="2" id="KW-0378">Hydrolase</keyword>
<name>A0AAW9QIN1_9BURK</name>
<reference evidence="2 3" key="1">
    <citation type="submission" date="2024-02" db="EMBL/GenBank/DDBJ databases">
        <title>Genome sequence of Aquincola sp. MAHUQ-54.</title>
        <authorList>
            <person name="Huq M.A."/>
        </authorList>
    </citation>
    <scope>NUCLEOTIDE SEQUENCE [LARGE SCALE GENOMIC DNA]</scope>
    <source>
        <strain evidence="2 3">MAHUQ-54</strain>
    </source>
</reference>
<gene>
    <name evidence="2" type="ORF">V4F39_15070</name>
</gene>
<keyword evidence="3" id="KW-1185">Reference proteome</keyword>
<dbReference type="Gene3D" id="3.40.50.1110">
    <property type="entry name" value="SGNH hydrolase"/>
    <property type="match status" value="1"/>
</dbReference>
<dbReference type="Proteomes" id="UP001336250">
    <property type="component" value="Unassembled WGS sequence"/>
</dbReference>